<dbReference type="EMBL" id="VEVQ02000002">
    <property type="protein sequence ID" value="NHN24702.1"/>
    <property type="molecule type" value="Genomic_DNA"/>
</dbReference>
<dbReference type="PANTHER" id="PTHR36113:SF6">
    <property type="entry name" value="FOSFOMYCIN RESISTANCE PROTEIN FOSX"/>
    <property type="match status" value="1"/>
</dbReference>
<evidence type="ECO:0000256" key="1">
    <source>
        <dbReference type="ARBA" id="ARBA00022723"/>
    </source>
</evidence>
<dbReference type="InterPro" id="IPR029068">
    <property type="entry name" value="Glyas_Bleomycin-R_OHBP_Dase"/>
</dbReference>
<dbReference type="RefSeq" id="WP_140960040.1">
    <property type="nucleotide sequence ID" value="NZ_VEVQ02000002.1"/>
</dbReference>
<reference evidence="3" key="2">
    <citation type="submission" date="2020-02" db="EMBL/GenBank/DDBJ databases">
        <title>Flavobacterium profundi sp. nov., isolated from a deep-sea seamount.</title>
        <authorList>
            <person name="Zhang D.-C."/>
        </authorList>
    </citation>
    <scope>NUCLEOTIDE SEQUENCE</scope>
    <source>
        <strain evidence="3">EC11</strain>
    </source>
</reference>
<keyword evidence="1" id="KW-0479">Metal-binding</keyword>
<sequence>MLNKIHHIAIICSNYEVSKKFYIDILGLEVLKETYRAERMSYKLDLAINGHYCVELFSFPNPPKRTSRPEATGLRHLAFEVTQLETIIAHLNQYQIEVEPIRIDEITKKRFTFTQDPDGLPIEFYEK</sequence>
<feature type="domain" description="VOC" evidence="2">
    <location>
        <begin position="4"/>
        <end position="127"/>
    </location>
</feature>
<gene>
    <name evidence="3" type="ORF">FIA58_003350</name>
</gene>
<dbReference type="NCBIfam" id="NF008551">
    <property type="entry name" value="PRK11478.1"/>
    <property type="match status" value="1"/>
</dbReference>
<evidence type="ECO:0000313" key="3">
    <source>
        <dbReference type="EMBL" id="NHN24702.1"/>
    </source>
</evidence>
<evidence type="ECO:0000313" key="4">
    <source>
        <dbReference type="Proteomes" id="UP000817854"/>
    </source>
</evidence>
<accession>A0ABX0IP39</accession>
<proteinExistence type="predicted"/>
<dbReference type="Pfam" id="PF00903">
    <property type="entry name" value="Glyoxalase"/>
    <property type="match status" value="1"/>
</dbReference>
<dbReference type="InterPro" id="IPR037523">
    <property type="entry name" value="VOC_core"/>
</dbReference>
<reference evidence="3" key="1">
    <citation type="submission" date="2019-05" db="EMBL/GenBank/DDBJ databases">
        <authorList>
            <person name="Lianzixin W."/>
        </authorList>
    </citation>
    <scope>NUCLEOTIDE SEQUENCE</scope>
    <source>
        <strain evidence="3">EC11</strain>
    </source>
</reference>
<dbReference type="Proteomes" id="UP000817854">
    <property type="component" value="Unassembled WGS sequence"/>
</dbReference>
<dbReference type="InterPro" id="IPR004360">
    <property type="entry name" value="Glyas_Fos-R_dOase_dom"/>
</dbReference>
<dbReference type="InterPro" id="IPR037478">
    <property type="entry name" value="YwkD-like_dom"/>
</dbReference>
<dbReference type="PANTHER" id="PTHR36113">
    <property type="entry name" value="LYASE, PUTATIVE-RELATED-RELATED"/>
    <property type="match status" value="1"/>
</dbReference>
<organism evidence="3 4">
    <name type="scientific">Flavobacterium jejuense</name>
    <dbReference type="NCBI Taxonomy" id="1544455"/>
    <lineage>
        <taxon>Bacteria</taxon>
        <taxon>Pseudomonadati</taxon>
        <taxon>Bacteroidota</taxon>
        <taxon>Flavobacteriia</taxon>
        <taxon>Flavobacteriales</taxon>
        <taxon>Flavobacteriaceae</taxon>
        <taxon>Flavobacterium</taxon>
    </lineage>
</organism>
<name>A0ABX0IP39_9FLAO</name>
<dbReference type="PROSITE" id="PS51819">
    <property type="entry name" value="VOC"/>
    <property type="match status" value="1"/>
</dbReference>
<dbReference type="SUPFAM" id="SSF54593">
    <property type="entry name" value="Glyoxalase/Bleomycin resistance protein/Dihydroxybiphenyl dioxygenase"/>
    <property type="match status" value="1"/>
</dbReference>
<keyword evidence="4" id="KW-1185">Reference proteome</keyword>
<dbReference type="InterPro" id="IPR051332">
    <property type="entry name" value="Fosfomycin_Res_Enzymes"/>
</dbReference>
<protein>
    <submittedName>
        <fullName evidence="3">VOC family protein</fullName>
    </submittedName>
</protein>
<evidence type="ECO:0000259" key="2">
    <source>
        <dbReference type="PROSITE" id="PS51819"/>
    </source>
</evidence>
<comment type="caution">
    <text evidence="3">The sequence shown here is derived from an EMBL/GenBank/DDBJ whole genome shotgun (WGS) entry which is preliminary data.</text>
</comment>
<dbReference type="Gene3D" id="3.10.180.10">
    <property type="entry name" value="2,3-Dihydroxybiphenyl 1,2-Dioxygenase, domain 1"/>
    <property type="match status" value="1"/>
</dbReference>
<dbReference type="CDD" id="cd08352">
    <property type="entry name" value="VOC_Bs_YwkD_like"/>
    <property type="match status" value="1"/>
</dbReference>